<dbReference type="Proteomes" id="UP000192927">
    <property type="component" value="Unassembled WGS sequence"/>
</dbReference>
<dbReference type="EMBL" id="FWEW01001269">
    <property type="protein sequence ID" value="SLM36689.1"/>
    <property type="molecule type" value="Genomic_DNA"/>
</dbReference>
<dbReference type="AlphaFoldDB" id="A0A1W5D1E8"/>
<organism evidence="1 2">
    <name type="scientific">Lasallia pustulata</name>
    <dbReference type="NCBI Taxonomy" id="136370"/>
    <lineage>
        <taxon>Eukaryota</taxon>
        <taxon>Fungi</taxon>
        <taxon>Dikarya</taxon>
        <taxon>Ascomycota</taxon>
        <taxon>Pezizomycotina</taxon>
        <taxon>Lecanoromycetes</taxon>
        <taxon>OSLEUM clade</taxon>
        <taxon>Umbilicariomycetidae</taxon>
        <taxon>Umbilicariales</taxon>
        <taxon>Umbilicariaceae</taxon>
        <taxon>Lasallia</taxon>
    </lineage>
</organism>
<proteinExistence type="predicted"/>
<accession>A0A1W5D1E8</accession>
<protein>
    <submittedName>
        <fullName evidence="1">Uncharacterized protein</fullName>
    </submittedName>
</protein>
<evidence type="ECO:0000313" key="2">
    <source>
        <dbReference type="Proteomes" id="UP000192927"/>
    </source>
</evidence>
<reference evidence="2" key="1">
    <citation type="submission" date="2017-03" db="EMBL/GenBank/DDBJ databases">
        <authorList>
            <person name="Sharma R."/>
            <person name="Thines M."/>
        </authorList>
    </citation>
    <scope>NUCLEOTIDE SEQUENCE [LARGE SCALE GENOMIC DNA]</scope>
</reference>
<name>A0A1W5D1E8_9LECA</name>
<evidence type="ECO:0000313" key="1">
    <source>
        <dbReference type="EMBL" id="SLM36689.1"/>
    </source>
</evidence>
<sequence>MSKNDKGFLTFVRKADLGGSSSRPERVKIEVIQDYTGYTCRWCWEGTTSLLVKYILMEIAPFLGGPLEHDWFLERRNNRVVLSEDDINLWKKAVDSLNTGDFYPRLNIRISNVSYMVRLHTAPMAHGHKGIRIGNWTTTEPTQFQFDQMVRLFCMAEKYGWTELMDKCMRKIDAFPIDPRALATMIAYCGSMEAGQLDPSKSTKAGFLRLLDDAYKFRQYEHEDSQTTTFKL</sequence>
<keyword evidence="2" id="KW-1185">Reference proteome</keyword>